<dbReference type="InterPro" id="IPR006566">
    <property type="entry name" value="FBD"/>
</dbReference>
<dbReference type="STRING" id="77586.A0A0D9WXR2"/>
<dbReference type="SUPFAM" id="SSF52047">
    <property type="entry name" value="RNI-like"/>
    <property type="match status" value="1"/>
</dbReference>
<sequence>MESIMHRIPRRRRNLDDALGLDLLRVGGEPMDGEASRTDRISRLPEEILGTIVSLLSTKDAACTQAISRHWHPIWGFAPLNLDMNAISIYERKRINIAGHILVAYKGPVQNLVLVSNRLERLPVLNNLSHLNFQFGTSSSTTIDQENSMTYSLVLTALRFSQTLQVLSFCSCCFRDDMMSQQLYFPKLRKLKLYSITASGDVLSAVISACPALEILVFNCTIGLRHLRVSSASLRSIRIGTTHGLKKEVVFQEIVIEDAPLLERLMPTVLNDGPAIIRVISAPRLKEMPSVSMAMSVSTVKILILLSDGPNLAAVVNLLKCFPYLEKIYVRVSLKIAVKNELRNFLPRPVQCLEHHLKSIVLKRYQAKTPVVNFAKFFILNAKVLEVMKFGVQDITHDNEKWMNNQHRRLQLDNKASQDARFEFDSKYWCDYYGPTRIDDFSISDPFDLSLD</sequence>
<reference evidence="4 5" key="1">
    <citation type="submission" date="2012-08" db="EMBL/GenBank/DDBJ databases">
        <title>Oryza genome evolution.</title>
        <authorList>
            <person name="Wing R.A."/>
        </authorList>
    </citation>
    <scope>NUCLEOTIDE SEQUENCE</scope>
</reference>
<dbReference type="InterPro" id="IPR055411">
    <property type="entry name" value="LRR_FXL15/At3g58940/PEG3-like"/>
</dbReference>
<reference evidence="4" key="3">
    <citation type="submission" date="2015-04" db="UniProtKB">
        <authorList>
            <consortium name="EnsemblPlants"/>
        </authorList>
    </citation>
    <scope>IDENTIFICATION</scope>
</reference>
<dbReference type="AlphaFoldDB" id="A0A0D9WXR2"/>
<reference evidence="5" key="2">
    <citation type="submission" date="2013-12" db="EMBL/GenBank/DDBJ databases">
        <authorList>
            <person name="Yu Y."/>
            <person name="Lee S."/>
            <person name="de Baynast K."/>
            <person name="Wissotski M."/>
            <person name="Liu L."/>
            <person name="Talag J."/>
            <person name="Goicoechea J."/>
            <person name="Angelova A."/>
            <person name="Jetty R."/>
            <person name="Kudrna D."/>
            <person name="Golser W."/>
            <person name="Rivera L."/>
            <person name="Zhang J."/>
            <person name="Wing R."/>
        </authorList>
    </citation>
    <scope>NUCLEOTIDE SEQUENCE</scope>
</reference>
<dbReference type="PANTHER" id="PTHR32141">
    <property type="match status" value="1"/>
</dbReference>
<keyword evidence="5" id="KW-1185">Reference proteome</keyword>
<dbReference type="InterPro" id="IPR001810">
    <property type="entry name" value="F-box_dom"/>
</dbReference>
<evidence type="ECO:0000259" key="3">
    <source>
        <dbReference type="Pfam" id="PF24758"/>
    </source>
</evidence>
<evidence type="ECO:0000313" key="5">
    <source>
        <dbReference type="Proteomes" id="UP000032180"/>
    </source>
</evidence>
<feature type="domain" description="F-box" evidence="1">
    <location>
        <begin position="41"/>
        <end position="75"/>
    </location>
</feature>
<dbReference type="Pfam" id="PF08387">
    <property type="entry name" value="FBD"/>
    <property type="match status" value="1"/>
</dbReference>
<evidence type="ECO:0000259" key="1">
    <source>
        <dbReference type="Pfam" id="PF00646"/>
    </source>
</evidence>
<dbReference type="Gene3D" id="1.20.1280.50">
    <property type="match status" value="1"/>
</dbReference>
<evidence type="ECO:0000313" key="4">
    <source>
        <dbReference type="EnsemblPlants" id="LPERR07G09030.1"/>
    </source>
</evidence>
<evidence type="ECO:0000259" key="2">
    <source>
        <dbReference type="Pfam" id="PF08387"/>
    </source>
</evidence>
<feature type="domain" description="FBD" evidence="2">
    <location>
        <begin position="349"/>
        <end position="390"/>
    </location>
</feature>
<dbReference type="InterPro" id="IPR036047">
    <property type="entry name" value="F-box-like_dom_sf"/>
</dbReference>
<dbReference type="InterPro" id="IPR055302">
    <property type="entry name" value="F-box_dom-containing"/>
</dbReference>
<dbReference type="Gramene" id="LPERR07G09030.1">
    <property type="protein sequence ID" value="LPERR07G09030.1"/>
    <property type="gene ID" value="LPERR07G09030"/>
</dbReference>
<dbReference type="HOGENOM" id="CLU_023151_0_1_1"/>
<dbReference type="eggNOG" id="ENOG502SXR2">
    <property type="taxonomic scope" value="Eukaryota"/>
</dbReference>
<dbReference type="Pfam" id="PF00646">
    <property type="entry name" value="F-box"/>
    <property type="match status" value="1"/>
</dbReference>
<organism evidence="4 5">
    <name type="scientific">Leersia perrieri</name>
    <dbReference type="NCBI Taxonomy" id="77586"/>
    <lineage>
        <taxon>Eukaryota</taxon>
        <taxon>Viridiplantae</taxon>
        <taxon>Streptophyta</taxon>
        <taxon>Embryophyta</taxon>
        <taxon>Tracheophyta</taxon>
        <taxon>Spermatophyta</taxon>
        <taxon>Magnoliopsida</taxon>
        <taxon>Liliopsida</taxon>
        <taxon>Poales</taxon>
        <taxon>Poaceae</taxon>
        <taxon>BOP clade</taxon>
        <taxon>Oryzoideae</taxon>
        <taxon>Oryzeae</taxon>
        <taxon>Oryzinae</taxon>
        <taxon>Leersia</taxon>
    </lineage>
</organism>
<name>A0A0D9WXR2_9ORYZ</name>
<dbReference type="Gene3D" id="3.80.10.10">
    <property type="entry name" value="Ribonuclease Inhibitor"/>
    <property type="match status" value="1"/>
</dbReference>
<dbReference type="PANTHER" id="PTHR32141:SF45">
    <property type="entry name" value="OS07G0285200 PROTEIN"/>
    <property type="match status" value="1"/>
</dbReference>
<feature type="domain" description="F-box/LRR-repeat protein 15/At3g58940/PEG3-like LRR" evidence="3">
    <location>
        <begin position="145"/>
        <end position="286"/>
    </location>
</feature>
<dbReference type="Pfam" id="PF24758">
    <property type="entry name" value="LRR_At5g56370"/>
    <property type="match status" value="1"/>
</dbReference>
<accession>A0A0D9WXR2</accession>
<dbReference type="SUPFAM" id="SSF81383">
    <property type="entry name" value="F-box domain"/>
    <property type="match status" value="1"/>
</dbReference>
<protein>
    <submittedName>
        <fullName evidence="4">Uncharacterized protein</fullName>
    </submittedName>
</protein>
<proteinExistence type="predicted"/>
<dbReference type="EnsemblPlants" id="LPERR07G09030.1">
    <property type="protein sequence ID" value="LPERR07G09030.1"/>
    <property type="gene ID" value="LPERR07G09030"/>
</dbReference>
<dbReference type="Proteomes" id="UP000032180">
    <property type="component" value="Chromosome 7"/>
</dbReference>
<dbReference type="InterPro" id="IPR032675">
    <property type="entry name" value="LRR_dom_sf"/>
</dbReference>